<accession>A0AAD7BP77</accession>
<feature type="coiled-coil region" evidence="1">
    <location>
        <begin position="15"/>
        <end position="103"/>
    </location>
</feature>
<comment type="caution">
    <text evidence="3">The sequence shown here is derived from an EMBL/GenBank/DDBJ whole genome shotgun (WGS) entry which is preliminary data.</text>
</comment>
<organism evidence="3 4">
    <name type="scientific">Roridomyces roridus</name>
    <dbReference type="NCBI Taxonomy" id="1738132"/>
    <lineage>
        <taxon>Eukaryota</taxon>
        <taxon>Fungi</taxon>
        <taxon>Dikarya</taxon>
        <taxon>Basidiomycota</taxon>
        <taxon>Agaricomycotina</taxon>
        <taxon>Agaricomycetes</taxon>
        <taxon>Agaricomycetidae</taxon>
        <taxon>Agaricales</taxon>
        <taxon>Marasmiineae</taxon>
        <taxon>Mycenaceae</taxon>
        <taxon>Roridomyces</taxon>
    </lineage>
</organism>
<feature type="region of interest" description="Disordered" evidence="2">
    <location>
        <begin position="180"/>
        <end position="240"/>
    </location>
</feature>
<evidence type="ECO:0000256" key="1">
    <source>
        <dbReference type="SAM" id="Coils"/>
    </source>
</evidence>
<dbReference type="EMBL" id="JARKIF010000012">
    <property type="protein sequence ID" value="KAJ7626139.1"/>
    <property type="molecule type" value="Genomic_DNA"/>
</dbReference>
<keyword evidence="4" id="KW-1185">Reference proteome</keyword>
<evidence type="ECO:0000256" key="2">
    <source>
        <dbReference type="SAM" id="MobiDB-lite"/>
    </source>
</evidence>
<gene>
    <name evidence="3" type="ORF">FB45DRAFT_75612</name>
</gene>
<protein>
    <submittedName>
        <fullName evidence="3">Uncharacterized protein</fullName>
    </submittedName>
</protein>
<sequence>MDLLKDHPELAPNVLKLLSEALTASQLDAQALERRLAEQKSNDASESLNLVLDENAQLRLELDEALKAKEEDAESGGLLLLRIADLESELAQLQSERKRDEMQFHETITAFDSDLSQLRADSAHDKEQVMRSRETIDKARDQWSKNEVAHQQALKALNDRYAELETNRDSLQQNTFAKLESRDRDVQRTTKEKEQIRAEKERYQRDLQALRKASEAERKDRVAVEQSVQSKHTAEVNTLEAEVKRLNQRLKDNDGALKKERNGTKRATNSKVGALEAEVERLEEQLKSLAQNMSAQKDKAYQEVKVVNENLARSREEATELKGCLAKNEATLAALRSEGEAGTRRVSLLSEQLGSLQAKIRQRDEEYDDLSSRYLAFKEQSASAIALSVSLPTVLDTHEGERLRLQESNTELQKDLGSLRTQYLKGLLARIRCVEASG</sequence>
<dbReference type="Proteomes" id="UP001221142">
    <property type="component" value="Unassembled WGS sequence"/>
</dbReference>
<reference evidence="3" key="1">
    <citation type="submission" date="2023-03" db="EMBL/GenBank/DDBJ databases">
        <title>Massive genome expansion in bonnet fungi (Mycena s.s.) driven by repeated elements and novel gene families across ecological guilds.</title>
        <authorList>
            <consortium name="Lawrence Berkeley National Laboratory"/>
            <person name="Harder C.B."/>
            <person name="Miyauchi S."/>
            <person name="Viragh M."/>
            <person name="Kuo A."/>
            <person name="Thoen E."/>
            <person name="Andreopoulos B."/>
            <person name="Lu D."/>
            <person name="Skrede I."/>
            <person name="Drula E."/>
            <person name="Henrissat B."/>
            <person name="Morin E."/>
            <person name="Kohler A."/>
            <person name="Barry K."/>
            <person name="LaButti K."/>
            <person name="Morin E."/>
            <person name="Salamov A."/>
            <person name="Lipzen A."/>
            <person name="Mereny Z."/>
            <person name="Hegedus B."/>
            <person name="Baldrian P."/>
            <person name="Stursova M."/>
            <person name="Weitz H."/>
            <person name="Taylor A."/>
            <person name="Grigoriev I.V."/>
            <person name="Nagy L.G."/>
            <person name="Martin F."/>
            <person name="Kauserud H."/>
        </authorList>
    </citation>
    <scope>NUCLEOTIDE SEQUENCE</scope>
    <source>
        <strain evidence="3">9284</strain>
    </source>
</reference>
<evidence type="ECO:0000313" key="3">
    <source>
        <dbReference type="EMBL" id="KAJ7626139.1"/>
    </source>
</evidence>
<keyword evidence="1" id="KW-0175">Coiled coil</keyword>
<evidence type="ECO:0000313" key="4">
    <source>
        <dbReference type="Proteomes" id="UP001221142"/>
    </source>
</evidence>
<name>A0AAD7BP77_9AGAR</name>
<feature type="compositionally biased region" description="Basic and acidic residues" evidence="2">
    <location>
        <begin position="180"/>
        <end position="223"/>
    </location>
</feature>
<proteinExistence type="predicted"/>
<dbReference type="AlphaFoldDB" id="A0AAD7BP77"/>